<evidence type="ECO:0000313" key="3">
    <source>
        <dbReference type="Proteomes" id="UP000268658"/>
    </source>
</evidence>
<feature type="domain" description="G" evidence="1">
    <location>
        <begin position="73"/>
        <end position="212"/>
    </location>
</feature>
<dbReference type="AlphaFoldDB" id="A0A3S4VV71"/>
<proteinExistence type="predicted"/>
<evidence type="ECO:0000313" key="2">
    <source>
        <dbReference type="EMBL" id="VEI14419.1"/>
    </source>
</evidence>
<dbReference type="GO" id="GO:0005525">
    <property type="term" value="F:GTP binding"/>
    <property type="evidence" value="ECO:0007669"/>
    <property type="project" value="InterPro"/>
</dbReference>
<organism evidence="2 3">
    <name type="scientific">Actinomyces viscosus</name>
    <dbReference type="NCBI Taxonomy" id="1656"/>
    <lineage>
        <taxon>Bacteria</taxon>
        <taxon>Bacillati</taxon>
        <taxon>Actinomycetota</taxon>
        <taxon>Actinomycetes</taxon>
        <taxon>Actinomycetales</taxon>
        <taxon>Actinomycetaceae</taxon>
        <taxon>Actinomyces</taxon>
    </lineage>
</organism>
<reference evidence="2 3" key="1">
    <citation type="submission" date="2018-12" db="EMBL/GenBank/DDBJ databases">
        <authorList>
            <consortium name="Pathogen Informatics"/>
        </authorList>
    </citation>
    <scope>NUCLEOTIDE SEQUENCE [LARGE SCALE GENOMIC DNA]</scope>
    <source>
        <strain evidence="2 3">NCTC10951</strain>
    </source>
</reference>
<dbReference type="GO" id="GO:0005829">
    <property type="term" value="C:cytosol"/>
    <property type="evidence" value="ECO:0007669"/>
    <property type="project" value="TreeGrafter"/>
</dbReference>
<gene>
    <name evidence="2" type="ORF">NCTC10951_00277</name>
</gene>
<dbReference type="Gene3D" id="3.40.50.300">
    <property type="entry name" value="P-loop containing nucleotide triphosphate hydrolases"/>
    <property type="match status" value="1"/>
</dbReference>
<dbReference type="InterPro" id="IPR027417">
    <property type="entry name" value="P-loop_NTPase"/>
</dbReference>
<dbReference type="GO" id="GO:0000028">
    <property type="term" value="P:ribosomal small subunit assembly"/>
    <property type="evidence" value="ECO:0007669"/>
    <property type="project" value="TreeGrafter"/>
</dbReference>
<dbReference type="SUPFAM" id="SSF52540">
    <property type="entry name" value="P-loop containing nucleoside triphosphate hydrolases"/>
    <property type="match status" value="1"/>
</dbReference>
<dbReference type="GO" id="GO:0043024">
    <property type="term" value="F:ribosomal small subunit binding"/>
    <property type="evidence" value="ECO:0007669"/>
    <property type="project" value="TreeGrafter"/>
</dbReference>
<name>A0A3S4VV71_ACTVI</name>
<dbReference type="InterPro" id="IPR005662">
    <property type="entry name" value="GTPase_Era-like"/>
</dbReference>
<dbReference type="Pfam" id="PF01926">
    <property type="entry name" value="MMR_HSR1"/>
    <property type="match status" value="1"/>
</dbReference>
<sequence>MSQPNVPSASPVPTAQPDFEVLDAARLDARLNAVRDALRMCPTEVPASLSIPAHKALDAVAQRLALGVDHTVVALFGGTGSGKSSLFNALTQLNFADVGARRPTTSRAAACSWGDDAGPLLDFLGVSSERRIRRDSLLDAQDQGSMSGLVLLDVPDYDSVTTEHSLQVDRLVPLADILVWVVDPQKYADAALHDGYLRGLGARQEDMLVLVNQVDTLPESGLASLLDDVGSLLKEDGLSRVQVLPVSAVRGDNLDVVRDLLRQRVARESNAARTASAELDAITRRLRPTVAKNKVELNADLTEDATKVLLQASGAQAVEDSVRAGLSKVLPRVLARPEPPSRTAVASAHSTWVHRTSQGLPPAWARSMESSVVPPETLAGQTAEAVGSVPLPGHRQPVIDLLWWGGLLLVIGGVSWLVASVVREGLEALRHGIEIVPVCLIVLGIVAVLLATVRRRTRARREAERYGQQVRARLESVVERGLSRPAAGVLEKHRVLQAALGL</sequence>
<accession>A0A3S4VV71</accession>
<dbReference type="OrthoDB" id="974105at2"/>
<protein>
    <submittedName>
        <fullName evidence="2">GTPase Era</fullName>
    </submittedName>
</protein>
<dbReference type="InterPro" id="IPR006073">
    <property type="entry name" value="GTP-bd"/>
</dbReference>
<dbReference type="RefSeq" id="WP_126413094.1">
    <property type="nucleotide sequence ID" value="NZ_JASPER010000020.1"/>
</dbReference>
<dbReference type="PANTHER" id="PTHR42698:SF1">
    <property type="entry name" value="GTPASE ERA, MITOCHONDRIAL"/>
    <property type="match status" value="1"/>
</dbReference>
<dbReference type="KEGG" id="avc:NCTC10951_00277"/>
<evidence type="ECO:0000259" key="1">
    <source>
        <dbReference type="Pfam" id="PF01926"/>
    </source>
</evidence>
<dbReference type="GO" id="GO:0019843">
    <property type="term" value="F:rRNA binding"/>
    <property type="evidence" value="ECO:0007669"/>
    <property type="project" value="TreeGrafter"/>
</dbReference>
<dbReference type="Proteomes" id="UP000268658">
    <property type="component" value="Chromosome"/>
</dbReference>
<dbReference type="PANTHER" id="PTHR42698">
    <property type="entry name" value="GTPASE ERA"/>
    <property type="match status" value="1"/>
</dbReference>
<dbReference type="EMBL" id="LR134477">
    <property type="protein sequence ID" value="VEI14419.1"/>
    <property type="molecule type" value="Genomic_DNA"/>
</dbReference>